<keyword evidence="2" id="KW-0812">Transmembrane</keyword>
<proteinExistence type="predicted"/>
<feature type="transmembrane region" description="Helical" evidence="2">
    <location>
        <begin position="1312"/>
        <end position="1332"/>
    </location>
</feature>
<feature type="transmembrane region" description="Helical" evidence="2">
    <location>
        <begin position="140"/>
        <end position="160"/>
    </location>
</feature>
<feature type="transmembrane region" description="Helical" evidence="2">
    <location>
        <begin position="2695"/>
        <end position="2719"/>
    </location>
</feature>
<feature type="transmembrane region" description="Helical" evidence="2">
    <location>
        <begin position="2315"/>
        <end position="2337"/>
    </location>
</feature>
<dbReference type="VEuPathDB" id="GiardiaDB:GMRT_13926"/>
<keyword evidence="4" id="KW-1185">Reference proteome</keyword>
<sequence>MFSQILFISRLFSRWRGITSLYISISTLFFTLCAFLLLQLLSEARAGSTSYAWTTVPLKLARVLAFHGPISLWLAAVHVISYVAAVVAYLVTAKWSRTYFQHSFAYWLSYGLAINVIIVTDIPLAGFLGYLAHTALVEPLAIRVVLLILILSVWIAKQLIDINVIARFNIANTNALSVSTIVRPEPLIGLIKLCSLGNLVIHIFPSAWRSLALAHSLLLLYKLVLSDFFVSLVSSIVSIGCLSSVFILVFLSNLLVREDDPPWKYLLLSIVSIVSGVSFSFYQYTRFYRAFERFSRSITFIRALEGGLFLGRRTGDFLHLICTLTRNANLRDRVPIHRFEASSVSPSVATRQFNERFGYALLLPPLHIFLYHWCIYYPTIYLLGLISLFGGRRLDRSRQYEKSAKAYRILPDYDIELFPRDTYPSGLLSVLAQHSPMLARLFELRTNGMDTVADRIYIKLLLKHAFDRIHDIELALVGYVYILAKASLQSRADLKVLHDMLVHTGCFQLARLDKIFVPDWTDSKERQYSVRMIEKMTALTFSYTIPHNRPSVTEFAQVIVHVCKGQTPLSPTHFLASAELTAYIDLSWHNLADPWIHLVMANIFESMFDHIVYREQEVTEKGTGSETILLVRRFQPAQHYLRYHFLPLFAHTDLKVFSIATLFAEMPRISILLSLFAPFVTWTSIEPRDMEPSTEKNLKPSARVINPLVTTATVKQTIPYMPMQFSRYEAGTLVTISTYNGQDPYVTPQYGTASDLGQWSHEYELLSASRYITNKQYLARSGEPYMWGSLPDTPNVIPSVSYDISPASLVTRLIYHYVRNSRMIQLECWDVTPADTLSGTRSQMAHGVSHRSSNTSTHRDSRSHSRGPLGSLEQNLLSLFENDHEVSPNLRAGSLGSQEGESSEHPLRGYSIAELGTNQALLEHRPAGQAVKAPLLVRVYGMSRALLSYPTLLALSDIVDVIWMMEPTTLDGSRVLDQEDQKTLEVLFLEHISYAFYLFIGFLGNLVPCWQDAQPHMCYDYTYPIGVGQILSIDNTLVMPALQLLHQEFDVIDSYFHRLISSPSKDHSVLVMYLSFLSRFNFLSRRTSTIYKMCRTLNINPEEYEPPVQEYTTLQEISKEASAELTKEQLESSLSLSHGESRARGAGGARCTSLSRRYLSSTTSAHSSSSRTTQGRRHPLSETHTAVIEQRRGQRTFDLDQEEHLSRHQFQDTDQAQESTHISLLDYPSEFRFKDDQRKAKLFMMGPTETQHIVFDDESSKETESSIQDFEEVYSRSESNLSQRFSRAFDTIYKHFQIPRIFRTAASRQGTIVYLVLSGLSTVMFLGMVYHLCYTFLGPEWVRGFVVIEFLDRHFRRLQYVLELWKENQEVRSQTKARKILLSQDLYLSQIFADLESLGLRSIHDGAGLQPADDATDSLGEPNSNTYFSDTYAVFTLKHIFNNVSDLNNILYIHSLSEGSGSAPVLSSGMRFLDIFFGFSSTVQEQWKYISELNRYTPFILLQAPFFDVSSCLLPPRALKLSFDDFLDASTYLITNRMRILQDNRYRIRLNEQGLPIAPYYHSFYQGTEKLIPRLTAYSLALSKVFSQYLFRFEGTVRAILYISCLAALLAVLRTLQFQTLVRTMHVLLSHYRKLTYADLVGLIRLSCHFAQDYISRYFDMAVSKLARTLYEEANQSISSTNAPIPPETLRGALLDMSAADSSDHLNSYYPSGRLDNSQVLPSPCSHSALTEGIPPPRYPRESILPSPSEDVGAIDIDTILFQAIEVGVPSRIHPFLFTRAWHERRLRRAQRYDQMRRLQEMLGVQRKYQAKAPSTRVVVNADDVCERLKQMNMLYRNAVPHVGCLQSWYIRSCFWGPLLSYPARQHALLYGISVRLEEYAFYKLERVIPPPELLNEIYRLQWRYQRLERWLDTISPWKLYMCLVALFILTVIMTIHVCGLSTFGLVLRTNGITAYTSLTRLVRMCQEMLDYLYDGLWNVRLAGSFEELQKRYDGSYQYILYGTFRNVLSDLRTTTIYSAPAAEYSHVFVDAANILHAFVFVIIRLFYFVVSVVKISLWPVIVLFSVRTASITAAEEGDNPSGHNLQYNERIINADFNRDAVSAFDMCAYYTGVANTILNLHTITQAKENNGAAVLLYNVTQDNLIYGNDINIDLDGTVLFTDPEADYLKAQNSPDVQKALVDMANRILQSALFRHYVDEFLNLTSHEFESVFISPDKELLPSNGKSVKRALQLLFVDDLRSHMLLEPPGLLTMGYGLADAYNIMVWVSGMIFACIFLPLFFFLGFYTIWGFHYHTYARGENSVLETRRVRRFSYLFKALGASLFGTCALLLLYVYITMMMTPSLLHDEFDTLKNAYLLSTQHYTYRTQLYRSLVLRTITYSDGTVLKGDDQQFLDEIFYPSLTALRYYGRSTPKKLQRLYFDSKELSRLSQENCGIYDCTIFESGMLETLPQTCFYMPKLHFSEFIRAEKSLYDHPFAFNTRHQLHGIQMVNDEAEEIIQAYYQYMEELSLTILIVWHMLGEAKIRYNATSTSGIPLGLSKEAWELHTDLRDVTFLMNRAFTRYHDSLGKLFTNIQHYHTTRYNFSTVLAILLSTVFMASLGFVTLISTNSIYLAYTQAVNGFCTPSQPDPKEVSTLQLGTHLEYCGRLIRNVHPQPRTRRDLQGIQKQYAPLFRRWPRQLSITGFRPFFSGEVLSYIVIPISIALLGLIFLGAAVGLLHVYARLYGLIFHSYNLSFLIDLLYHLIAVRLSEHADMTGKIQSVDFSYPYQDKFGLMEKLDALSKSARQTVFEYRFRQFFGAIRLTMEGLTYGTHYLLQYGSPYVRLNTSFSGALAETDLSFAQSETINPWHADFRTYFMANWPHAEIVLPTLLALHINEGTYQYVDSLLQYQTLVMTQGQAISVTYNQLERYFTALTSPPKSTDDAILILPRIRYLSLLTQNITQEIRESMQQTVGTTFGILFVIVLVWTVMVVILVWLTGRLQRLQRIAAFNQNVMVHFQQLLTPSQTRTRRLSLC</sequence>
<feature type="transmembrane region" description="Helical" evidence="2">
    <location>
        <begin position="2726"/>
        <end position="2747"/>
    </location>
</feature>
<feature type="transmembrane region" description="Helical" evidence="2">
    <location>
        <begin position="2264"/>
        <end position="2290"/>
    </location>
</feature>
<evidence type="ECO:0000256" key="2">
    <source>
        <dbReference type="SAM" id="Phobius"/>
    </source>
</evidence>
<reference evidence="3 4" key="1">
    <citation type="submission" date="2019-05" db="EMBL/GenBank/DDBJ databases">
        <title>The compact genome of Giardia muris reveals important steps in the evolution of intestinal protozoan parasites.</title>
        <authorList>
            <person name="Xu F."/>
            <person name="Jimenez-Gonzalez A."/>
            <person name="Einarsson E."/>
            <person name="Astvaldsson A."/>
            <person name="Peirasmaki D."/>
            <person name="Eckmann L."/>
            <person name="Andersson J.O."/>
            <person name="Svard S.G."/>
            <person name="Jerlstrom-Hultqvist J."/>
        </authorList>
    </citation>
    <scope>NUCLEOTIDE SEQUENCE [LARGE SCALE GENOMIC DNA]</scope>
    <source>
        <strain evidence="3 4">Roberts-Thomson</strain>
    </source>
</reference>
<evidence type="ECO:0000313" key="4">
    <source>
        <dbReference type="Proteomes" id="UP000315496"/>
    </source>
</evidence>
<feature type="transmembrane region" description="Helical" evidence="2">
    <location>
        <begin position="70"/>
        <end position="92"/>
    </location>
</feature>
<feature type="transmembrane region" description="Helical" evidence="2">
    <location>
        <begin position="104"/>
        <end position="128"/>
    </location>
</feature>
<evidence type="ECO:0000313" key="3">
    <source>
        <dbReference type="EMBL" id="TNJ26490.1"/>
    </source>
</evidence>
<feature type="transmembrane region" description="Helical" evidence="2">
    <location>
        <begin position="228"/>
        <end position="251"/>
    </location>
</feature>
<feature type="compositionally biased region" description="Low complexity" evidence="1">
    <location>
        <begin position="1149"/>
        <end position="1173"/>
    </location>
</feature>
<feature type="region of interest" description="Disordered" evidence="1">
    <location>
        <begin position="1726"/>
        <end position="1746"/>
    </location>
</feature>
<gene>
    <name evidence="3" type="ORF">GMRT_13926</name>
</gene>
<comment type="caution">
    <text evidence="3">The sequence shown here is derived from an EMBL/GenBank/DDBJ whole genome shotgun (WGS) entry which is preliminary data.</text>
</comment>
<evidence type="ECO:0000256" key="1">
    <source>
        <dbReference type="SAM" id="MobiDB-lite"/>
    </source>
</evidence>
<dbReference type="EMBL" id="VDLU01000005">
    <property type="protein sequence ID" value="TNJ26490.1"/>
    <property type="molecule type" value="Genomic_DNA"/>
</dbReference>
<feature type="transmembrane region" description="Helical" evidence="2">
    <location>
        <begin position="1920"/>
        <end position="1948"/>
    </location>
</feature>
<feature type="region of interest" description="Disordered" evidence="1">
    <location>
        <begin position="1128"/>
        <end position="1193"/>
    </location>
</feature>
<protein>
    <submittedName>
        <fullName evidence="3">Uncharacterized protein</fullName>
    </submittedName>
</protein>
<keyword evidence="2" id="KW-1133">Transmembrane helix</keyword>
<feature type="transmembrane region" description="Helical" evidence="2">
    <location>
        <begin position="2960"/>
        <end position="2980"/>
    </location>
</feature>
<organism evidence="3 4">
    <name type="scientific">Giardia muris</name>
    <dbReference type="NCBI Taxonomy" id="5742"/>
    <lineage>
        <taxon>Eukaryota</taxon>
        <taxon>Metamonada</taxon>
        <taxon>Diplomonadida</taxon>
        <taxon>Hexamitidae</taxon>
        <taxon>Giardiinae</taxon>
        <taxon>Giardia</taxon>
    </lineage>
</organism>
<dbReference type="Proteomes" id="UP000315496">
    <property type="component" value="Chromosome 5"/>
</dbReference>
<feature type="transmembrane region" description="Helical" evidence="2">
    <location>
        <begin position="263"/>
        <end position="284"/>
    </location>
</feature>
<feature type="region of interest" description="Disordered" evidence="1">
    <location>
        <begin position="841"/>
        <end position="868"/>
    </location>
</feature>
<feature type="transmembrane region" description="Helical" evidence="2">
    <location>
        <begin position="2586"/>
        <end position="2608"/>
    </location>
</feature>
<feature type="transmembrane region" description="Helical" evidence="2">
    <location>
        <begin position="1599"/>
        <end position="1616"/>
    </location>
</feature>
<name>A0A4Z1SLS3_GIAMU</name>
<accession>A0A4Z1SLS3</accession>
<dbReference type="OrthoDB" id="10255860at2759"/>
<feature type="transmembrane region" description="Helical" evidence="2">
    <location>
        <begin position="2035"/>
        <end position="2058"/>
    </location>
</feature>
<keyword evidence="2" id="KW-0472">Membrane</keyword>
<feature type="transmembrane region" description="Helical" evidence="2">
    <location>
        <begin position="368"/>
        <end position="389"/>
    </location>
</feature>